<keyword evidence="7 15" id="KW-0269">Exonuclease</keyword>
<evidence type="ECO:0000256" key="13">
    <source>
        <dbReference type="ARBA" id="ARBA00034617"/>
    </source>
</evidence>
<evidence type="ECO:0000256" key="5">
    <source>
        <dbReference type="ARBA" id="ARBA00022801"/>
    </source>
</evidence>
<gene>
    <name evidence="15" type="primary">recB</name>
    <name evidence="19" type="ORF">MESMUL_21890</name>
</gene>
<evidence type="ECO:0000256" key="6">
    <source>
        <dbReference type="ARBA" id="ARBA00022806"/>
    </source>
</evidence>
<dbReference type="PANTHER" id="PTHR11070:SF23">
    <property type="entry name" value="RECBCD ENZYME SUBUNIT RECB"/>
    <property type="match status" value="1"/>
</dbReference>
<dbReference type="Gene3D" id="1.10.3170.10">
    <property type="entry name" value="Recbcd, chain B, domain 2"/>
    <property type="match status" value="2"/>
</dbReference>
<feature type="region of interest" description="DNA-binding and helicase activity, interacts with RecC" evidence="15">
    <location>
        <begin position="1"/>
        <end position="859"/>
    </location>
</feature>
<comment type="caution">
    <text evidence="19">The sequence shown here is derived from an EMBL/GenBank/DDBJ whole genome shotgun (WGS) entry which is preliminary data.</text>
</comment>
<comment type="similarity">
    <text evidence="15">Belongs to the helicase family. UvrD subfamily.</text>
</comment>
<dbReference type="PANTHER" id="PTHR11070">
    <property type="entry name" value="UVRD / RECB / PCRA DNA HELICASE FAMILY MEMBER"/>
    <property type="match status" value="1"/>
</dbReference>
<dbReference type="EC" id="3.1.11.5" evidence="15"/>
<evidence type="ECO:0000313" key="19">
    <source>
        <dbReference type="EMBL" id="GBO94835.1"/>
    </source>
</evidence>
<keyword evidence="20" id="KW-1185">Reference proteome</keyword>
<dbReference type="Pfam" id="PF13361">
    <property type="entry name" value="UvrD_C"/>
    <property type="match status" value="1"/>
</dbReference>
<comment type="function">
    <text evidence="15">A helicase/nuclease that prepares dsDNA breaks (DSB) for recombinational DNA repair. Binds to DSBs and unwinds DNA via a highly rapid and processive ATP-dependent bidirectional helicase activity. Unwinds dsDNA until it encounters a Chi (crossover hotspot instigator) sequence from the 3' direction. Cuts ssDNA a few nucleotides 3' to the Chi site. The properties and activities of the enzyme are changed at Chi. The Chi-altered holoenzyme produces a long 3'-ssDNA overhang and facilitates RecA-binding to the ssDNA for homologous DNA recombination and repair. Holoenzyme degrades any linearized DNA that is unable to undergo homologous recombination. In the holoenzyme this subunit contributes ATPase, 3'-5' helicase, exonuclease activity and loads RecA onto ssDNA.</text>
</comment>
<dbReference type="GO" id="GO:0005829">
    <property type="term" value="C:cytosol"/>
    <property type="evidence" value="ECO:0007669"/>
    <property type="project" value="TreeGrafter"/>
</dbReference>
<evidence type="ECO:0000313" key="20">
    <source>
        <dbReference type="Proteomes" id="UP000266091"/>
    </source>
</evidence>
<dbReference type="Proteomes" id="UP000266091">
    <property type="component" value="Unassembled WGS sequence"/>
</dbReference>
<dbReference type="Gene3D" id="1.10.486.10">
    <property type="entry name" value="PCRA, domain 4"/>
    <property type="match status" value="1"/>
</dbReference>
<evidence type="ECO:0000256" key="4">
    <source>
        <dbReference type="ARBA" id="ARBA00022763"/>
    </source>
</evidence>
<feature type="binding site" evidence="15">
    <location>
        <position position="932"/>
    </location>
    <ligand>
        <name>Mg(2+)</name>
        <dbReference type="ChEBI" id="CHEBI:18420"/>
    </ligand>
</feature>
<evidence type="ECO:0000256" key="12">
    <source>
        <dbReference type="ARBA" id="ARBA00023235"/>
    </source>
</evidence>
<dbReference type="InterPro" id="IPR011335">
    <property type="entry name" value="Restrct_endonuc-II-like"/>
</dbReference>
<dbReference type="HAMAP" id="MF_01485">
    <property type="entry name" value="RecB"/>
    <property type="match status" value="1"/>
</dbReference>
<dbReference type="GO" id="GO:0016887">
    <property type="term" value="F:ATP hydrolysis activity"/>
    <property type="evidence" value="ECO:0007669"/>
    <property type="project" value="RHEA"/>
</dbReference>
<organism evidence="19 20">
    <name type="scientific">Mesosutterella multiformis</name>
    <dbReference type="NCBI Taxonomy" id="2259133"/>
    <lineage>
        <taxon>Bacteria</taxon>
        <taxon>Pseudomonadati</taxon>
        <taxon>Pseudomonadota</taxon>
        <taxon>Betaproteobacteria</taxon>
        <taxon>Burkholderiales</taxon>
        <taxon>Sutterellaceae</taxon>
        <taxon>Mesosutterella</taxon>
    </lineage>
</organism>
<feature type="binding site" evidence="16">
    <location>
        <begin position="21"/>
        <end position="28"/>
    </location>
    <ligand>
        <name>ATP</name>
        <dbReference type="ChEBI" id="CHEBI:30616"/>
    </ligand>
</feature>
<dbReference type="GO" id="GO:0000724">
    <property type="term" value="P:double-strand break repair via homologous recombination"/>
    <property type="evidence" value="ECO:0007669"/>
    <property type="project" value="UniProtKB-UniRule"/>
</dbReference>
<dbReference type="PROSITE" id="PS51217">
    <property type="entry name" value="UVRD_HELICASE_CTER"/>
    <property type="match status" value="1"/>
</dbReference>
<dbReference type="GO" id="GO:0008854">
    <property type="term" value="F:exodeoxyribonuclease V activity"/>
    <property type="evidence" value="ECO:0007669"/>
    <property type="project" value="UniProtKB-EC"/>
</dbReference>
<comment type="domain">
    <text evidence="15">The C-terminal domain has nuclease activity and interacts with RecD. It interacts with RecA, facilitating its loading onto ssDNA.</text>
</comment>
<dbReference type="OrthoDB" id="5905204at2"/>
<keyword evidence="10 15" id="KW-0238">DNA-binding</keyword>
<comment type="cofactor">
    <cofactor evidence="15">
        <name>Mg(2+)</name>
        <dbReference type="ChEBI" id="CHEBI:18420"/>
    </cofactor>
    <text evidence="15">Binds 1 Mg(2+) ion per subunit.</text>
</comment>
<comment type="miscellaneous">
    <text evidence="15">In the RecBCD complex, RecB has a slow 3'-5' helicase, an exonuclease activity and loads RecA onto ssDNA, RecD has a fast 5'-3' helicase activity, while RecC stimulates the ATPase and processivity of the RecB helicase and contributes to recognition of the Chi site.</text>
</comment>
<dbReference type="PROSITE" id="PS51198">
    <property type="entry name" value="UVRD_HELICASE_ATP_BIND"/>
    <property type="match status" value="1"/>
</dbReference>
<evidence type="ECO:0000256" key="14">
    <source>
        <dbReference type="ARBA" id="ARBA00048988"/>
    </source>
</evidence>
<feature type="binding site" evidence="15">
    <location>
        <position position="1089"/>
    </location>
    <ligand>
        <name>Mg(2+)</name>
        <dbReference type="ChEBI" id="CHEBI:18420"/>
    </ligand>
</feature>
<name>A0A388SF77_9BURK</name>
<evidence type="ECO:0000256" key="7">
    <source>
        <dbReference type="ARBA" id="ARBA00022839"/>
    </source>
</evidence>
<comment type="catalytic activity">
    <reaction evidence="15">
        <text>Exonucleolytic cleavage (in the presence of ATP) in either 5'- to 3'- or 3'- to 5'-direction to yield 5'-phosphooligonucleotides.</text>
        <dbReference type="EC" id="3.1.11.5"/>
    </reaction>
</comment>
<dbReference type="GO" id="GO:0005524">
    <property type="term" value="F:ATP binding"/>
    <property type="evidence" value="ECO:0007669"/>
    <property type="project" value="UniProtKB-UniRule"/>
</dbReference>
<reference evidence="19 20" key="1">
    <citation type="journal article" date="2018" name="Int. J. Syst. Evol. Microbiol.">
        <title>Mesosutterella multiformis gen. nov., sp. nov., a member of the family Sutterellaceae and Sutterella megalosphaeroides sp. nov., isolated from human faeces.</title>
        <authorList>
            <person name="Sakamoto M."/>
            <person name="Ikeyama N."/>
            <person name="Kunihiro T."/>
            <person name="Iino T."/>
            <person name="Yuki M."/>
            <person name="Ohkuma M."/>
        </authorList>
    </citation>
    <scope>NUCLEOTIDE SEQUENCE [LARGE SCALE GENOMIC DNA]</scope>
    <source>
        <strain evidence="19 20">4NBBH2</strain>
    </source>
</reference>
<dbReference type="Gene3D" id="3.90.320.10">
    <property type="match status" value="1"/>
</dbReference>
<dbReference type="AlphaFoldDB" id="A0A388SF77"/>
<dbReference type="Gene3D" id="3.40.50.300">
    <property type="entry name" value="P-loop containing nucleotide triphosphate hydrolases"/>
    <property type="match status" value="3"/>
</dbReference>
<dbReference type="CDD" id="cd17932">
    <property type="entry name" value="DEXQc_UvrD"/>
    <property type="match status" value="1"/>
</dbReference>
<dbReference type="GO" id="GO:0043138">
    <property type="term" value="F:3'-5' DNA helicase activity"/>
    <property type="evidence" value="ECO:0007669"/>
    <property type="project" value="UniProtKB-UniRule"/>
</dbReference>
<keyword evidence="1 15" id="KW-0540">Nuclease</keyword>
<evidence type="ECO:0000256" key="1">
    <source>
        <dbReference type="ARBA" id="ARBA00022722"/>
    </source>
</evidence>
<sequence>MTNPEFRFDETPISPLMFIEASAGTGKTYTLQRLVLRFIVEKSIPIESFLIVTYTEAATAELSGRVREILGRAVLGLSPGSESKLTESERKEFGKLRDKWTHDGITLEEALDRVRRSLEEFDRCAIYTIHSFCRKMLESWAFSGGNPFEGEIGDDASVQAAAIDEFKRRYLNDPAYSDPELVRQILAFDIGGFLRWKRSHPEASVTFPDADPALQPMLADMSEHLESQIVERKNRLSLMSFDDILIRMEKTAYESLDFRNRVRSLYQAVLVDEFQDTDTIQYRIFKRLFIESEKEGGPACFAVFVGDPKQSIYGFRGADIGTYLKARDEASAVLPPYTLSTNYRTTPAEVAAVNTLFTDPAGNSRFPGGIGYSPVKSTANHFPLFVRERGKVKPLPAFELWSGRWVEGPETSEVWPRCGSAAAMRETDGSLIARRIAWLLDPAREVYVGNRLADPKRTLSESRIRAGDIALLVKNHKDAYPVESKLASLGIRTLHKKPEDVFGTDEAYEILAVLRAAANPESRTAVNSARATRICGRTLPDLMGDGADDLYLADLEKFRTMADDYQKRGLSAAFTRLFSAFETVRQNLGRTGGERSITNWAHIAELLHAADERIRNLEGLLRWYDLEVQRVNGSNPKPSAPDGREIRVESDESLVRVVTIHSSKGLEYPVVFLPDSGSLSNRLHRKKPISFFRNGESDWEALFNPNEDRQSEANAEEDNELYRLAYVAATRASALLVLPILPNCAKKKLQWNFNISVWTELLGLPGGKLFKGTGMNEALETFSERLKTESPFASGTLKDEMAAELRKATSEVEDPEKKALMLAAADSIETLTPEDTAKVVNVEFYAADPELPDPIDLRASPDSVTSVLTPHPLYPSWHLTSYTGLTRGLELETDDLADEGYDIVGDTRAKKDPGKNSPAFLRGGKDTGDAVHGLLEAAVNAGLHLDPAFLEGKKAGQDRFHDLVTHSRFLTLLSDKVPDSVGSDDPETRDEVRSDAAEAWLFDRIRGIFMSGFSSDGSVSLKNAPLGCALPEVPFSIHVRNRRLTADQFFRTLVAANAKLPSDRQLPLVPVAAADAKRSLAGYLEGRIDLMFEEKDSGLFWLADWKTDQPGDERRGAAEDYNPAALMTLMREEKYGWQALIYLVALRRYLGQAFDETPDEALNRIGGMAYVFIRGYSGKTPPETPPSILLKPDASLVRLADTLLFGED</sequence>
<keyword evidence="12 15" id="KW-0413">Isomerase</keyword>
<dbReference type="InterPro" id="IPR027417">
    <property type="entry name" value="P-loop_NTPase"/>
</dbReference>
<comment type="subunit">
    <text evidence="15">Heterotrimer of RecB, RecC and RecD. All subunits contribute to DNA-binding. Interacts with RecA.</text>
</comment>
<keyword evidence="11 15" id="KW-0234">DNA repair</keyword>
<dbReference type="InterPro" id="IPR004586">
    <property type="entry name" value="RecB"/>
</dbReference>
<evidence type="ECO:0000256" key="8">
    <source>
        <dbReference type="ARBA" id="ARBA00022840"/>
    </source>
</evidence>
<feature type="domain" description="UvrD-like helicase ATP-binding" evidence="17">
    <location>
        <begin position="1"/>
        <end position="346"/>
    </location>
</feature>
<dbReference type="RefSeq" id="WP_116271032.1">
    <property type="nucleotide sequence ID" value="NZ_BGZJ01000002.1"/>
</dbReference>
<accession>A0A388SF77</accession>
<dbReference type="SUPFAM" id="SSF52540">
    <property type="entry name" value="P-loop containing nucleoside triphosphate hydrolases"/>
    <property type="match status" value="1"/>
</dbReference>
<evidence type="ECO:0000256" key="15">
    <source>
        <dbReference type="HAMAP-Rule" id="MF_01485"/>
    </source>
</evidence>
<keyword evidence="5 15" id="KW-0378">Hydrolase</keyword>
<keyword evidence="4 15" id="KW-0227">DNA damage</keyword>
<comment type="catalytic activity">
    <reaction evidence="14 15">
        <text>ATP + H2O = ADP + phosphate + H(+)</text>
        <dbReference type="Rhea" id="RHEA:13065"/>
        <dbReference type="ChEBI" id="CHEBI:15377"/>
        <dbReference type="ChEBI" id="CHEBI:15378"/>
        <dbReference type="ChEBI" id="CHEBI:30616"/>
        <dbReference type="ChEBI" id="CHEBI:43474"/>
        <dbReference type="ChEBI" id="CHEBI:456216"/>
        <dbReference type="EC" id="5.6.2.4"/>
    </reaction>
</comment>
<evidence type="ECO:0000256" key="16">
    <source>
        <dbReference type="PROSITE-ProRule" id="PRU00560"/>
    </source>
</evidence>
<protein>
    <recommendedName>
        <fullName evidence="15">RecBCD enzyme subunit RecB</fullName>
        <ecNumber evidence="15">3.1.11.5</ecNumber>
        <ecNumber evidence="15">5.6.2.4</ecNumber>
    </recommendedName>
    <alternativeName>
        <fullName evidence="15">DNA 3'-5' helicase subunit RecB</fullName>
    </alternativeName>
    <alternativeName>
        <fullName evidence="15">Exonuclease V subunit RecB</fullName>
        <shortName evidence="15">ExoV subunit RecB</shortName>
    </alternativeName>
    <alternativeName>
        <fullName evidence="15">Helicase/nuclease RecBCD subunit RecB</fullName>
    </alternativeName>
</protein>
<evidence type="ECO:0000256" key="11">
    <source>
        <dbReference type="ARBA" id="ARBA00023204"/>
    </source>
</evidence>
<dbReference type="GO" id="GO:0000287">
    <property type="term" value="F:magnesium ion binding"/>
    <property type="evidence" value="ECO:0007669"/>
    <property type="project" value="UniProtKB-UniRule"/>
</dbReference>
<dbReference type="InterPro" id="IPR011604">
    <property type="entry name" value="PDDEXK-like_dom_sf"/>
</dbReference>
<dbReference type="EMBL" id="BGZJ01000002">
    <property type="protein sequence ID" value="GBO94835.1"/>
    <property type="molecule type" value="Genomic_DNA"/>
</dbReference>
<keyword evidence="9 15" id="KW-0460">Magnesium</keyword>
<dbReference type="SUPFAM" id="SSF52980">
    <property type="entry name" value="Restriction endonuclease-like"/>
    <property type="match status" value="1"/>
</dbReference>
<dbReference type="GO" id="GO:0009338">
    <property type="term" value="C:exodeoxyribonuclease V complex"/>
    <property type="evidence" value="ECO:0007669"/>
    <property type="project" value="TreeGrafter"/>
</dbReference>
<evidence type="ECO:0000256" key="2">
    <source>
        <dbReference type="ARBA" id="ARBA00022723"/>
    </source>
</evidence>
<dbReference type="InterPro" id="IPR014017">
    <property type="entry name" value="DNA_helicase_UvrD-like_C"/>
</dbReference>
<evidence type="ECO:0000259" key="17">
    <source>
        <dbReference type="PROSITE" id="PS51198"/>
    </source>
</evidence>
<feature type="active site" description="For nuclease activity" evidence="15">
    <location>
        <position position="1104"/>
    </location>
</feature>
<comment type="catalytic activity">
    <reaction evidence="13 15">
        <text>Couples ATP hydrolysis with the unwinding of duplex DNA by translocating in the 3'-5' direction.</text>
        <dbReference type="EC" id="5.6.2.4"/>
    </reaction>
</comment>
<dbReference type="Pfam" id="PF00580">
    <property type="entry name" value="UvrD-helicase"/>
    <property type="match status" value="1"/>
</dbReference>
<keyword evidence="8 15" id="KW-0067">ATP-binding</keyword>
<proteinExistence type="inferred from homology"/>
<dbReference type="EC" id="5.6.2.4" evidence="15"/>
<dbReference type="InterPro" id="IPR014016">
    <property type="entry name" value="UvrD-like_ATP-bd"/>
</dbReference>
<keyword evidence="6 15" id="KW-0347">Helicase</keyword>
<dbReference type="InterPro" id="IPR000212">
    <property type="entry name" value="DNA_helicase_UvrD/REP"/>
</dbReference>
<evidence type="ECO:0000256" key="9">
    <source>
        <dbReference type="ARBA" id="ARBA00022842"/>
    </source>
</evidence>
<feature type="binding site" evidence="15">
    <location>
        <position position="1104"/>
    </location>
    <ligand>
        <name>Mg(2+)</name>
        <dbReference type="ChEBI" id="CHEBI:18420"/>
    </ligand>
</feature>
<evidence type="ECO:0000259" key="18">
    <source>
        <dbReference type="PROSITE" id="PS51217"/>
    </source>
</evidence>
<feature type="region of interest" description="Nuclease activity, interacts with RecD and RecA" evidence="15">
    <location>
        <begin position="876"/>
        <end position="1208"/>
    </location>
</feature>
<dbReference type="GO" id="GO:0003677">
    <property type="term" value="F:DNA binding"/>
    <property type="evidence" value="ECO:0007669"/>
    <property type="project" value="UniProtKB-UniRule"/>
</dbReference>
<evidence type="ECO:0000256" key="3">
    <source>
        <dbReference type="ARBA" id="ARBA00022741"/>
    </source>
</evidence>
<evidence type="ECO:0000256" key="10">
    <source>
        <dbReference type="ARBA" id="ARBA00023125"/>
    </source>
</evidence>
<keyword evidence="3 15" id="KW-0547">Nucleotide-binding</keyword>
<feature type="domain" description="UvrD-like helicase C-terminal" evidence="18">
    <location>
        <begin position="373"/>
        <end position="665"/>
    </location>
</feature>
<comment type="domain">
    <text evidence="15">The N-terminal DNA-binding domain is a ssDNA-dependent ATPase and has ATP-dependent 3'-5' helicase function. This domain interacts with RecC.</text>
</comment>
<keyword evidence="2 15" id="KW-0479">Metal-binding</keyword>